<dbReference type="RefSeq" id="WP_054718916.1">
    <property type="nucleotide sequence ID" value="NZ_CP045068.1"/>
</dbReference>
<dbReference type="Gene3D" id="2.60.300.12">
    <property type="entry name" value="HesB-like domain"/>
    <property type="match status" value="1"/>
</dbReference>
<dbReference type="AlphaFoldDB" id="A0A5P8JU26"/>
<evidence type="ECO:0000313" key="2">
    <source>
        <dbReference type="EMBL" id="QFQ92260.1"/>
    </source>
</evidence>
<evidence type="ECO:0000259" key="1">
    <source>
        <dbReference type="Pfam" id="PF01521"/>
    </source>
</evidence>
<protein>
    <submittedName>
        <fullName evidence="2">Iron-sulfur cluster biosynthesis family protein</fullName>
    </submittedName>
</protein>
<name>A0A5P8JU26_9LACO</name>
<accession>A0A5P8JU26</accession>
<dbReference type="EMBL" id="CP045068">
    <property type="protein sequence ID" value="QFQ92260.1"/>
    <property type="molecule type" value="Genomic_DNA"/>
</dbReference>
<gene>
    <name evidence="2" type="ORF">LM010_12910</name>
</gene>
<organism evidence="2 3">
    <name type="scientific">Lacticaseibacillus manihotivorans</name>
    <dbReference type="NCBI Taxonomy" id="88233"/>
    <lineage>
        <taxon>Bacteria</taxon>
        <taxon>Bacillati</taxon>
        <taxon>Bacillota</taxon>
        <taxon>Bacilli</taxon>
        <taxon>Lactobacillales</taxon>
        <taxon>Lactobacillaceae</taxon>
        <taxon>Lacticaseibacillus</taxon>
    </lineage>
</organism>
<dbReference type="InterPro" id="IPR035903">
    <property type="entry name" value="HesB-like_dom_sf"/>
</dbReference>
<sequence>MKGGTTREIHFNDAAVAKLTPHLAPDKRLLLTFEDGVGPYSQHAMIHMQVQFTINVIPDSDDATDYDVDLPSNLGPVGIKGYSQEDLDEHLSLKYVPNMSIFTLSGDGGDIDDNVQFIDFTES</sequence>
<dbReference type="Pfam" id="PF01521">
    <property type="entry name" value="Fe-S_biosyn"/>
    <property type="match status" value="1"/>
</dbReference>
<evidence type="ECO:0000313" key="3">
    <source>
        <dbReference type="Proteomes" id="UP000388452"/>
    </source>
</evidence>
<feature type="domain" description="Core" evidence="1">
    <location>
        <begin position="8"/>
        <end position="119"/>
    </location>
</feature>
<dbReference type="InterPro" id="IPR000361">
    <property type="entry name" value="ATAP_core_dom"/>
</dbReference>
<dbReference type="SUPFAM" id="SSF89360">
    <property type="entry name" value="HesB-like domain"/>
    <property type="match status" value="1"/>
</dbReference>
<reference evidence="2 3" key="1">
    <citation type="submission" date="2019-10" db="EMBL/GenBank/DDBJ databases">
        <title>Genome sequencing of Lactobacillus manihotivorans.</title>
        <authorList>
            <person name="Kim K."/>
        </authorList>
    </citation>
    <scope>NUCLEOTIDE SEQUENCE [LARGE SCALE GENOMIC DNA]</scope>
    <source>
        <strain evidence="2 3">LM010</strain>
    </source>
</reference>
<dbReference type="Proteomes" id="UP000388452">
    <property type="component" value="Chromosome"/>
</dbReference>
<proteinExistence type="predicted"/>